<evidence type="ECO:0000259" key="7">
    <source>
        <dbReference type="Pfam" id="PF00892"/>
    </source>
</evidence>
<reference evidence="9" key="1">
    <citation type="submission" date="2019-09" db="EMBL/GenBank/DDBJ databases">
        <title>Mumia zhuanghuii sp. nov. isolated from the intestinal contents of plateau pika (Ochotona curzoniae) in the Qinghai-Tibet plateau of China.</title>
        <authorList>
            <person name="Tian Z."/>
        </authorList>
    </citation>
    <scope>NUCLEOTIDE SEQUENCE [LARGE SCALE GENOMIC DNA]</scope>
    <source>
        <strain evidence="9">JCM 30598</strain>
    </source>
</reference>
<evidence type="ECO:0000313" key="8">
    <source>
        <dbReference type="EMBL" id="KAA9111680.1"/>
    </source>
</evidence>
<evidence type="ECO:0000256" key="5">
    <source>
        <dbReference type="ARBA" id="ARBA00023136"/>
    </source>
</evidence>
<feature type="domain" description="EamA" evidence="7">
    <location>
        <begin position="147"/>
        <end position="279"/>
    </location>
</feature>
<evidence type="ECO:0000256" key="6">
    <source>
        <dbReference type="SAM" id="Phobius"/>
    </source>
</evidence>
<feature type="transmembrane region" description="Helical" evidence="6">
    <location>
        <begin position="264"/>
        <end position="280"/>
    </location>
</feature>
<dbReference type="GO" id="GO:0016020">
    <property type="term" value="C:membrane"/>
    <property type="evidence" value="ECO:0007669"/>
    <property type="project" value="UniProtKB-SubCell"/>
</dbReference>
<feature type="transmembrane region" description="Helical" evidence="6">
    <location>
        <begin position="91"/>
        <end position="110"/>
    </location>
</feature>
<evidence type="ECO:0000256" key="4">
    <source>
        <dbReference type="ARBA" id="ARBA00022989"/>
    </source>
</evidence>
<feature type="transmembrane region" description="Helical" evidence="6">
    <location>
        <begin position="239"/>
        <end position="258"/>
    </location>
</feature>
<evidence type="ECO:0000256" key="3">
    <source>
        <dbReference type="ARBA" id="ARBA00022692"/>
    </source>
</evidence>
<protein>
    <submittedName>
        <fullName evidence="8">DMT family transporter</fullName>
    </submittedName>
</protein>
<organism evidence="8 9">
    <name type="scientific">Microbacterium rhizomatis</name>
    <dbReference type="NCBI Taxonomy" id="1631477"/>
    <lineage>
        <taxon>Bacteria</taxon>
        <taxon>Bacillati</taxon>
        <taxon>Actinomycetota</taxon>
        <taxon>Actinomycetes</taxon>
        <taxon>Micrococcales</taxon>
        <taxon>Microbacteriaceae</taxon>
        <taxon>Microbacterium</taxon>
    </lineage>
</organism>
<dbReference type="EMBL" id="VYSA01000001">
    <property type="protein sequence ID" value="KAA9111680.1"/>
    <property type="molecule type" value="Genomic_DNA"/>
</dbReference>
<dbReference type="Pfam" id="PF00892">
    <property type="entry name" value="EamA"/>
    <property type="match status" value="2"/>
</dbReference>
<dbReference type="Proteomes" id="UP000325827">
    <property type="component" value="Unassembled WGS sequence"/>
</dbReference>
<dbReference type="InterPro" id="IPR050638">
    <property type="entry name" value="AA-Vitamin_Transporters"/>
</dbReference>
<keyword evidence="4 6" id="KW-1133">Transmembrane helix</keyword>
<comment type="caution">
    <text evidence="8">The sequence shown here is derived from an EMBL/GenBank/DDBJ whole genome shotgun (WGS) entry which is preliminary data.</text>
</comment>
<dbReference type="PANTHER" id="PTHR32322">
    <property type="entry name" value="INNER MEMBRANE TRANSPORTER"/>
    <property type="match status" value="1"/>
</dbReference>
<comment type="subcellular location">
    <subcellularLocation>
        <location evidence="1">Membrane</location>
        <topology evidence="1">Multi-pass membrane protein</topology>
    </subcellularLocation>
</comment>
<evidence type="ECO:0000313" key="9">
    <source>
        <dbReference type="Proteomes" id="UP000325827"/>
    </source>
</evidence>
<keyword evidence="5 6" id="KW-0472">Membrane</keyword>
<comment type="similarity">
    <text evidence="2">Belongs to the EamA transporter family.</text>
</comment>
<feature type="transmembrane region" description="Helical" evidence="6">
    <location>
        <begin position="30"/>
        <end position="47"/>
    </location>
</feature>
<dbReference type="OrthoDB" id="5242975at2"/>
<feature type="transmembrane region" description="Helical" evidence="6">
    <location>
        <begin position="117"/>
        <end position="138"/>
    </location>
</feature>
<feature type="transmembrane region" description="Helical" evidence="6">
    <location>
        <begin position="175"/>
        <end position="198"/>
    </location>
</feature>
<name>A0A5J5J6G8_9MICO</name>
<keyword evidence="3 6" id="KW-0812">Transmembrane</keyword>
<feature type="domain" description="EamA" evidence="7">
    <location>
        <begin position="3"/>
        <end position="132"/>
    </location>
</feature>
<gene>
    <name evidence="8" type="ORF">F6B43_05480</name>
</gene>
<proteinExistence type="inferred from homology"/>
<keyword evidence="9" id="KW-1185">Reference proteome</keyword>
<dbReference type="PANTHER" id="PTHR32322:SF2">
    <property type="entry name" value="EAMA DOMAIN-CONTAINING PROTEIN"/>
    <property type="match status" value="1"/>
</dbReference>
<feature type="transmembrane region" description="Helical" evidence="6">
    <location>
        <begin position="59"/>
        <end position="79"/>
    </location>
</feature>
<evidence type="ECO:0000256" key="1">
    <source>
        <dbReference type="ARBA" id="ARBA00004141"/>
    </source>
</evidence>
<feature type="transmembrane region" description="Helical" evidence="6">
    <location>
        <begin position="204"/>
        <end position="227"/>
    </location>
</feature>
<dbReference type="InterPro" id="IPR000620">
    <property type="entry name" value="EamA_dom"/>
</dbReference>
<feature type="transmembrane region" description="Helical" evidence="6">
    <location>
        <begin position="144"/>
        <end position="163"/>
    </location>
</feature>
<accession>A0A5J5J6G8</accession>
<dbReference type="InterPro" id="IPR037185">
    <property type="entry name" value="EmrE-like"/>
</dbReference>
<evidence type="ECO:0000256" key="2">
    <source>
        <dbReference type="ARBA" id="ARBA00007362"/>
    </source>
</evidence>
<dbReference type="AlphaFoldDB" id="A0A5J5J6G8"/>
<sequence length="293" mass="31163">MQFVLLGLIWGSSFLFMKVALDGLSPAQVAWSRLVLGAITLGIFVLARREALPRSIRIWGHMLVLGVSFCAVPFLLFAWAEQHVTSGLGSIYNATTPIMTAVMAGLVFRVEKLQPVQLVGILVGILGVMVIIAPWQGIDLAESVPAQLAMLGATACYGFSLAYMRRFVSNTGMSALVFSFLNIGLGAAVMVALTPVLVVEPVTLSPSIVAAVVALGCLGTGVAYIWNQNTLRAWGPTRASTVTYITPIVGVALGMIVLGEPLSWNEPVGVLVVFAGILLAQNRLRRARSRVTA</sequence>
<dbReference type="SUPFAM" id="SSF103481">
    <property type="entry name" value="Multidrug resistance efflux transporter EmrE"/>
    <property type="match status" value="2"/>
</dbReference>